<protein>
    <submittedName>
        <fullName evidence="1">Uncharacterized protein</fullName>
    </submittedName>
</protein>
<gene>
    <name evidence="1" type="ORF">CINCED_3A021424</name>
</gene>
<dbReference type="OrthoDB" id="6620947at2759"/>
<dbReference type="Proteomes" id="UP000325440">
    <property type="component" value="Unassembled WGS sequence"/>
</dbReference>
<proteinExistence type="predicted"/>
<dbReference type="AlphaFoldDB" id="A0A5E4NAG7"/>
<sequence>MTFEDHRRWLFDDNDLDVYRENVSIRSFHHQLKTISTYKFIYNNYDDERVILEDHMYTSAYGHSLYFAIERV</sequence>
<evidence type="ECO:0000313" key="1">
    <source>
        <dbReference type="EMBL" id="VVC41791.1"/>
    </source>
</evidence>
<organism evidence="1 2">
    <name type="scientific">Cinara cedri</name>
    <dbReference type="NCBI Taxonomy" id="506608"/>
    <lineage>
        <taxon>Eukaryota</taxon>
        <taxon>Metazoa</taxon>
        <taxon>Ecdysozoa</taxon>
        <taxon>Arthropoda</taxon>
        <taxon>Hexapoda</taxon>
        <taxon>Insecta</taxon>
        <taxon>Pterygota</taxon>
        <taxon>Neoptera</taxon>
        <taxon>Paraneoptera</taxon>
        <taxon>Hemiptera</taxon>
        <taxon>Sternorrhyncha</taxon>
        <taxon>Aphidomorpha</taxon>
        <taxon>Aphidoidea</taxon>
        <taxon>Aphididae</taxon>
        <taxon>Lachninae</taxon>
        <taxon>Cinara</taxon>
    </lineage>
</organism>
<reference evidence="1 2" key="1">
    <citation type="submission" date="2019-08" db="EMBL/GenBank/DDBJ databases">
        <authorList>
            <person name="Alioto T."/>
            <person name="Alioto T."/>
            <person name="Gomez Garrido J."/>
        </authorList>
    </citation>
    <scope>NUCLEOTIDE SEQUENCE [LARGE SCALE GENOMIC DNA]</scope>
</reference>
<name>A0A5E4NAG7_9HEMI</name>
<evidence type="ECO:0000313" key="2">
    <source>
        <dbReference type="Proteomes" id="UP000325440"/>
    </source>
</evidence>
<dbReference type="EMBL" id="CABPRJ010001926">
    <property type="protein sequence ID" value="VVC41791.1"/>
    <property type="molecule type" value="Genomic_DNA"/>
</dbReference>
<keyword evidence="2" id="KW-1185">Reference proteome</keyword>
<accession>A0A5E4NAG7</accession>